<dbReference type="CDD" id="cd00392">
    <property type="entry name" value="Ribosomal_L13"/>
    <property type="match status" value="1"/>
</dbReference>
<dbReference type="NCBIfam" id="TIGR01066">
    <property type="entry name" value="rplM_bact"/>
    <property type="match status" value="1"/>
</dbReference>
<dbReference type="PANTHER" id="PTHR11545:SF2">
    <property type="entry name" value="LARGE RIBOSOMAL SUBUNIT PROTEIN UL13M"/>
    <property type="match status" value="1"/>
</dbReference>
<protein>
    <recommendedName>
        <fullName evidence="4 5">Large ribosomal subunit protein uL13c</fullName>
    </recommendedName>
</protein>
<dbReference type="GO" id="GO:0017148">
    <property type="term" value="P:negative regulation of translation"/>
    <property type="evidence" value="ECO:0007669"/>
    <property type="project" value="TreeGrafter"/>
</dbReference>
<gene>
    <name evidence="5 7" type="primary">rpl13</name>
</gene>
<dbReference type="GO" id="GO:1990904">
    <property type="term" value="C:ribonucleoprotein complex"/>
    <property type="evidence" value="ECO:0007669"/>
    <property type="project" value="UniProtKB-KW"/>
</dbReference>
<evidence type="ECO:0000256" key="1">
    <source>
        <dbReference type="ARBA" id="ARBA00006227"/>
    </source>
</evidence>
<reference evidence="7" key="1">
    <citation type="journal article" date="2019" name="J. Phycol.">
        <title>Dictyochophyceae plastid genomes reveal unusual variability of their organization.</title>
        <authorList>
            <person name="Han K.Y."/>
            <person name="Maciszewski K."/>
            <person name="Graf L."/>
            <person name="Yang J.H."/>
            <person name="Andersen R.A."/>
            <person name="Karnkowska A."/>
            <person name="Yoon H.S."/>
        </authorList>
    </citation>
    <scope>NUCLEOTIDE SEQUENCE</scope>
</reference>
<dbReference type="GO" id="GO:0003735">
    <property type="term" value="F:structural constituent of ribosome"/>
    <property type="evidence" value="ECO:0007669"/>
    <property type="project" value="InterPro"/>
</dbReference>
<name>A0A516ZA12_9STRA</name>
<evidence type="ECO:0000256" key="6">
    <source>
        <dbReference type="RuleBase" id="RU003877"/>
    </source>
</evidence>
<evidence type="ECO:0000313" key="7">
    <source>
        <dbReference type="EMBL" id="QDR24537.1"/>
    </source>
</evidence>
<dbReference type="RefSeq" id="YP_009684451.1">
    <property type="nucleotide sequence ID" value="NC_044407.1"/>
</dbReference>
<keyword evidence="2 5" id="KW-0689">Ribosomal protein</keyword>
<evidence type="ECO:0000256" key="2">
    <source>
        <dbReference type="ARBA" id="ARBA00022980"/>
    </source>
</evidence>
<dbReference type="GO" id="GO:0005840">
    <property type="term" value="C:ribosome"/>
    <property type="evidence" value="ECO:0007669"/>
    <property type="project" value="UniProtKB-KW"/>
</dbReference>
<dbReference type="AlphaFoldDB" id="A0A516ZA12"/>
<dbReference type="FunFam" id="3.90.1180.10:FF:000001">
    <property type="entry name" value="50S ribosomal protein L13"/>
    <property type="match status" value="1"/>
</dbReference>
<evidence type="ECO:0000256" key="3">
    <source>
        <dbReference type="ARBA" id="ARBA00023274"/>
    </source>
</evidence>
<dbReference type="InterPro" id="IPR005823">
    <property type="entry name" value="Ribosomal_uL13_bac-type"/>
</dbReference>
<proteinExistence type="inferred from homology"/>
<geneLocation type="chloroplast" evidence="7"/>
<accession>A0A516ZA12</accession>
<comment type="subcellular location">
    <subcellularLocation>
        <location evidence="5">Plastid</location>
        <location evidence="5">Chloroplast</location>
    </subcellularLocation>
</comment>
<dbReference type="PANTHER" id="PTHR11545">
    <property type="entry name" value="RIBOSOMAL PROTEIN L13"/>
    <property type="match status" value="1"/>
</dbReference>
<dbReference type="InterPro" id="IPR005822">
    <property type="entry name" value="Ribosomal_uL13"/>
</dbReference>
<keyword evidence="7" id="KW-0150">Chloroplast</keyword>
<dbReference type="SUPFAM" id="SSF52161">
    <property type="entry name" value="Ribosomal protein L13"/>
    <property type="match status" value="1"/>
</dbReference>
<dbReference type="EMBL" id="MK518352">
    <property type="protein sequence ID" value="QDR24537.1"/>
    <property type="molecule type" value="Genomic_DNA"/>
</dbReference>
<dbReference type="PIRSF" id="PIRSF002181">
    <property type="entry name" value="Ribosomal_L13"/>
    <property type="match status" value="1"/>
</dbReference>
<evidence type="ECO:0000256" key="4">
    <source>
        <dbReference type="ARBA" id="ARBA00068945"/>
    </source>
</evidence>
<keyword evidence="7" id="KW-0934">Plastid</keyword>
<evidence type="ECO:0000256" key="5">
    <source>
        <dbReference type="HAMAP-Rule" id="MF_01366"/>
    </source>
</evidence>
<dbReference type="InterPro" id="IPR036899">
    <property type="entry name" value="Ribosomal_uL13_sf"/>
</dbReference>
<dbReference type="HAMAP" id="MF_01366">
    <property type="entry name" value="Ribosomal_uL13"/>
    <property type="match status" value="1"/>
</dbReference>
<comment type="subunit">
    <text evidence="5">Part of the 50S ribosomal subunit.</text>
</comment>
<dbReference type="GeneID" id="41657395"/>
<comment type="similarity">
    <text evidence="1 5 6">Belongs to the universal ribosomal protein uL13 family.</text>
</comment>
<keyword evidence="3 5" id="KW-0687">Ribonucleoprotein</keyword>
<organism evidence="7">
    <name type="scientific">Florenciella parvula</name>
    <dbReference type="NCBI Taxonomy" id="236787"/>
    <lineage>
        <taxon>Eukaryota</taxon>
        <taxon>Sar</taxon>
        <taxon>Stramenopiles</taxon>
        <taxon>Ochrophyta</taxon>
        <taxon>Dictyochophyceae</taxon>
        <taxon>Florenciellales</taxon>
        <taxon>Florenciella</taxon>
    </lineage>
</organism>
<dbReference type="PROSITE" id="PS00783">
    <property type="entry name" value="RIBOSOMAL_L13"/>
    <property type="match status" value="1"/>
</dbReference>
<dbReference type="GO" id="GO:0009507">
    <property type="term" value="C:chloroplast"/>
    <property type="evidence" value="ECO:0007669"/>
    <property type="project" value="UniProtKB-SubCell"/>
</dbReference>
<dbReference type="GO" id="GO:0003729">
    <property type="term" value="F:mRNA binding"/>
    <property type="evidence" value="ECO:0007669"/>
    <property type="project" value="UniProtKB-ARBA"/>
</dbReference>
<dbReference type="InterPro" id="IPR023563">
    <property type="entry name" value="Ribosomal_uL13_CS"/>
</dbReference>
<dbReference type="Gene3D" id="3.90.1180.10">
    <property type="entry name" value="Ribosomal protein L13"/>
    <property type="match status" value="1"/>
</dbReference>
<dbReference type="GO" id="GO:0006412">
    <property type="term" value="P:translation"/>
    <property type="evidence" value="ECO:0007669"/>
    <property type="project" value="UniProtKB-UniRule"/>
</dbReference>
<sequence>MKDTFVNSQKLTTKKWYVIDAEDQILGRLATQASTVLMGKNKNTYTPFLENGDYVIIINAEKIKTTGKKDKQKLYRNHSGYPGGMRIEKFSSLIERRPEKIIEQAIKGMLPKGPLGRTIYKNLKVYKGTEHPHTAQSPELIMN</sequence>
<dbReference type="Pfam" id="PF00572">
    <property type="entry name" value="Ribosomal_L13"/>
    <property type="match status" value="1"/>
</dbReference>